<dbReference type="InterPro" id="IPR029044">
    <property type="entry name" value="Nucleotide-diphossugar_trans"/>
</dbReference>
<accession>X0V5P2</accession>
<evidence type="ECO:0000256" key="2">
    <source>
        <dbReference type="ARBA" id="ARBA00022676"/>
    </source>
</evidence>
<keyword evidence="6 8" id="KW-1133">Transmembrane helix</keyword>
<keyword evidence="3" id="KW-0808">Transferase</keyword>
<dbReference type="GO" id="GO:0009103">
    <property type="term" value="P:lipopolysaccharide biosynthetic process"/>
    <property type="evidence" value="ECO:0007669"/>
    <property type="project" value="UniProtKB-KW"/>
</dbReference>
<dbReference type="PANTHER" id="PTHR48090:SF3">
    <property type="entry name" value="UNDECAPRENYL-PHOSPHATE 4-DEOXY-4-FORMAMIDO-L-ARABINOSE TRANSFERASE"/>
    <property type="match status" value="1"/>
</dbReference>
<protein>
    <recommendedName>
        <fullName evidence="9">Glycosyltransferase 2-like domain-containing protein</fullName>
    </recommendedName>
</protein>
<proteinExistence type="predicted"/>
<dbReference type="Gene3D" id="3.90.550.10">
    <property type="entry name" value="Spore Coat Polysaccharide Biosynthesis Protein SpsA, Chain A"/>
    <property type="match status" value="1"/>
</dbReference>
<keyword evidence="5" id="KW-0448">Lipopolysaccharide biosynthesis</keyword>
<dbReference type="InterPro" id="IPR050256">
    <property type="entry name" value="Glycosyltransferase_2"/>
</dbReference>
<evidence type="ECO:0000256" key="1">
    <source>
        <dbReference type="ARBA" id="ARBA00022475"/>
    </source>
</evidence>
<organism evidence="10">
    <name type="scientific">marine sediment metagenome</name>
    <dbReference type="NCBI Taxonomy" id="412755"/>
    <lineage>
        <taxon>unclassified sequences</taxon>
        <taxon>metagenomes</taxon>
        <taxon>ecological metagenomes</taxon>
    </lineage>
</organism>
<keyword evidence="1" id="KW-1003">Cell membrane</keyword>
<feature type="transmembrane region" description="Helical" evidence="8">
    <location>
        <begin position="222"/>
        <end position="243"/>
    </location>
</feature>
<dbReference type="AlphaFoldDB" id="X0V5P2"/>
<evidence type="ECO:0000313" key="10">
    <source>
        <dbReference type="EMBL" id="GAF95945.1"/>
    </source>
</evidence>
<feature type="transmembrane region" description="Helical" evidence="8">
    <location>
        <begin position="186"/>
        <end position="210"/>
    </location>
</feature>
<keyword evidence="2" id="KW-0328">Glycosyltransferase</keyword>
<evidence type="ECO:0000256" key="4">
    <source>
        <dbReference type="ARBA" id="ARBA00022692"/>
    </source>
</evidence>
<reference evidence="10" key="1">
    <citation type="journal article" date="2014" name="Front. Microbiol.">
        <title>High frequency of phylogenetically diverse reductive dehalogenase-homologous genes in deep subseafloor sedimentary metagenomes.</title>
        <authorList>
            <person name="Kawai M."/>
            <person name="Futagami T."/>
            <person name="Toyoda A."/>
            <person name="Takaki Y."/>
            <person name="Nishi S."/>
            <person name="Hori S."/>
            <person name="Arai W."/>
            <person name="Tsubouchi T."/>
            <person name="Morono Y."/>
            <person name="Uchiyama I."/>
            <person name="Ito T."/>
            <person name="Fujiyama A."/>
            <person name="Inagaki F."/>
            <person name="Takami H."/>
        </authorList>
    </citation>
    <scope>NUCLEOTIDE SEQUENCE</scope>
    <source>
        <strain evidence="10">Expedition CK06-06</strain>
    </source>
</reference>
<sequence length="271" mass="31203">KVAREWEAKVDNLRVISYPVNCGRGKALRTGFEHARGKYVITIDFDLSYSPDHILPIYDELRDPDQMIDVVLGSTYMEGGKAVGVSPFRLLISKTGNRILQYAFPQKFKTTTCILRGYRKEVLRALELESNGKEIHLEILSKVCALGFRVKEIPATLNNRKKGKSKFKFRRTTITHMLFSLFEKPILLFGIVGFFLVLAGLLIGIYIVWLRYTGSLTPSRPLIPLMILLFVVGSQFFCFAFIASQNNYLRKELYKLQKQIRLLENQNREKK</sequence>
<dbReference type="PANTHER" id="PTHR48090">
    <property type="entry name" value="UNDECAPRENYL-PHOSPHATE 4-DEOXY-4-FORMAMIDO-L-ARABINOSE TRANSFERASE-RELATED"/>
    <property type="match status" value="1"/>
</dbReference>
<evidence type="ECO:0000259" key="9">
    <source>
        <dbReference type="Pfam" id="PF00535"/>
    </source>
</evidence>
<keyword evidence="7 8" id="KW-0472">Membrane</keyword>
<comment type="caution">
    <text evidence="10">The sequence shown here is derived from an EMBL/GenBank/DDBJ whole genome shotgun (WGS) entry which is preliminary data.</text>
</comment>
<gene>
    <name evidence="10" type="ORF">S01H1_19669</name>
</gene>
<dbReference type="GO" id="GO:0016757">
    <property type="term" value="F:glycosyltransferase activity"/>
    <property type="evidence" value="ECO:0007669"/>
    <property type="project" value="UniProtKB-KW"/>
</dbReference>
<evidence type="ECO:0000256" key="7">
    <source>
        <dbReference type="ARBA" id="ARBA00023136"/>
    </source>
</evidence>
<evidence type="ECO:0000256" key="8">
    <source>
        <dbReference type="SAM" id="Phobius"/>
    </source>
</evidence>
<feature type="non-terminal residue" evidence="10">
    <location>
        <position position="1"/>
    </location>
</feature>
<dbReference type="SUPFAM" id="SSF53448">
    <property type="entry name" value="Nucleotide-diphospho-sugar transferases"/>
    <property type="match status" value="1"/>
</dbReference>
<dbReference type="CDD" id="cd04179">
    <property type="entry name" value="DPM_DPG-synthase_like"/>
    <property type="match status" value="1"/>
</dbReference>
<dbReference type="EMBL" id="BARS01010653">
    <property type="protein sequence ID" value="GAF95945.1"/>
    <property type="molecule type" value="Genomic_DNA"/>
</dbReference>
<feature type="domain" description="Glycosyltransferase 2-like" evidence="9">
    <location>
        <begin position="2"/>
        <end position="125"/>
    </location>
</feature>
<keyword evidence="4 8" id="KW-0812">Transmembrane</keyword>
<evidence type="ECO:0000256" key="3">
    <source>
        <dbReference type="ARBA" id="ARBA00022679"/>
    </source>
</evidence>
<dbReference type="InterPro" id="IPR001173">
    <property type="entry name" value="Glyco_trans_2-like"/>
</dbReference>
<evidence type="ECO:0000256" key="5">
    <source>
        <dbReference type="ARBA" id="ARBA00022985"/>
    </source>
</evidence>
<dbReference type="Pfam" id="PF00535">
    <property type="entry name" value="Glycos_transf_2"/>
    <property type="match status" value="1"/>
</dbReference>
<dbReference type="GO" id="GO:0005886">
    <property type="term" value="C:plasma membrane"/>
    <property type="evidence" value="ECO:0007669"/>
    <property type="project" value="TreeGrafter"/>
</dbReference>
<evidence type="ECO:0000256" key="6">
    <source>
        <dbReference type="ARBA" id="ARBA00022989"/>
    </source>
</evidence>
<name>X0V5P2_9ZZZZ</name>